<dbReference type="AlphaFoldDB" id="A0A1W1XTT3"/>
<dbReference type="InterPro" id="IPR042081">
    <property type="entry name" value="RNA_2'-PTrans_C"/>
</dbReference>
<keyword evidence="2" id="KW-0808">Transferase</keyword>
<name>A0A1W1XTT3_9BACT</name>
<dbReference type="SUPFAM" id="SSF56399">
    <property type="entry name" value="ADP-ribosylation"/>
    <property type="match status" value="1"/>
</dbReference>
<sequence>MKMLHKTLAKTLSTILTCVPAEYGLFWDPDGTMPWKECYWALQEDPALRFVRESTVRELLLLGHDLPVVLEEGRLRLCDGQRGVAQYEPMDPPERLFAGFRRRQYQAMGKMGLRPGGRAFAPLFQDPAMAERWARRRGTDVLVAEIRAAEAAGNGVVFLKAGDGMYLVEMLPPQWIDLPRLSANEREKMEAQAQLAREKKRKKAAPAAEADIPGAVRIGRRHLRGMFPEAAYDHEEGARKGRTNKKGKGWKKGARKERRKREL</sequence>
<feature type="region of interest" description="Disordered" evidence="1">
    <location>
        <begin position="229"/>
        <end position="263"/>
    </location>
</feature>
<reference evidence="2 3" key="1">
    <citation type="submission" date="2017-04" db="EMBL/GenBank/DDBJ databases">
        <authorList>
            <person name="Afonso C.L."/>
            <person name="Miller P.J."/>
            <person name="Scott M.A."/>
            <person name="Spackman E."/>
            <person name="Goraichik I."/>
            <person name="Dimitrov K.M."/>
            <person name="Suarez D.L."/>
            <person name="Swayne D.E."/>
        </authorList>
    </citation>
    <scope>NUCLEOTIDE SEQUENCE [LARGE SCALE GENOMIC DNA]</scope>
    <source>
        <strain evidence="2 3">DSM 13146</strain>
    </source>
</reference>
<evidence type="ECO:0000313" key="2">
    <source>
        <dbReference type="EMBL" id="SMC27379.1"/>
    </source>
</evidence>
<dbReference type="STRING" id="1121390.SAMN02746041_02943"/>
<dbReference type="Gene3D" id="3.20.170.30">
    <property type="match status" value="1"/>
</dbReference>
<feature type="compositionally biased region" description="Basic residues" evidence="1">
    <location>
        <begin position="240"/>
        <end position="263"/>
    </location>
</feature>
<evidence type="ECO:0000256" key="1">
    <source>
        <dbReference type="SAM" id="MobiDB-lite"/>
    </source>
</evidence>
<dbReference type="OrthoDB" id="5516784at2"/>
<evidence type="ECO:0000313" key="3">
    <source>
        <dbReference type="Proteomes" id="UP000192783"/>
    </source>
</evidence>
<dbReference type="RefSeq" id="WP_139796658.1">
    <property type="nucleotide sequence ID" value="NZ_FWXF01000021.1"/>
</dbReference>
<dbReference type="EMBL" id="FWXF01000021">
    <property type="protein sequence ID" value="SMC27379.1"/>
    <property type="molecule type" value="Genomic_DNA"/>
</dbReference>
<gene>
    <name evidence="2" type="ORF">SAMN02746041_02943</name>
</gene>
<dbReference type="Proteomes" id="UP000192783">
    <property type="component" value="Unassembled WGS sequence"/>
</dbReference>
<proteinExistence type="predicted"/>
<accession>A0A1W1XTT3</accession>
<dbReference type="GO" id="GO:0016740">
    <property type="term" value="F:transferase activity"/>
    <property type="evidence" value="ECO:0007669"/>
    <property type="project" value="UniProtKB-KW"/>
</dbReference>
<organism evidence="2 3">
    <name type="scientific">Desulfacinum hydrothermale DSM 13146</name>
    <dbReference type="NCBI Taxonomy" id="1121390"/>
    <lineage>
        <taxon>Bacteria</taxon>
        <taxon>Pseudomonadati</taxon>
        <taxon>Thermodesulfobacteriota</taxon>
        <taxon>Syntrophobacteria</taxon>
        <taxon>Syntrophobacterales</taxon>
        <taxon>Syntrophobacteraceae</taxon>
        <taxon>Desulfacinum</taxon>
    </lineage>
</organism>
<protein>
    <submittedName>
        <fullName evidence="2">Putative RNA 2'-phosphotransferase</fullName>
    </submittedName>
</protein>
<keyword evidence="3" id="KW-1185">Reference proteome</keyword>